<name>A0A3A6PL50_9BACL</name>
<reference evidence="1 2" key="1">
    <citation type="submission" date="2018-09" db="EMBL/GenBank/DDBJ databases">
        <title>Paenibacillus aracenensis nov. sp. isolated from a cave in southern Spain.</title>
        <authorList>
            <person name="Jurado V."/>
            <person name="Gutierrez-Patricio S."/>
            <person name="Gonzalez-Pimentel J.L."/>
            <person name="Miller A.Z."/>
            <person name="Laiz L."/>
            <person name="Saiz-Jimenez C."/>
        </authorList>
    </citation>
    <scope>NUCLEOTIDE SEQUENCE [LARGE SCALE GENOMIC DNA]</scope>
    <source>
        <strain evidence="1 2">JCM 19203</strain>
    </source>
</reference>
<proteinExistence type="predicted"/>
<dbReference type="NCBIfam" id="TIGR04223">
    <property type="entry name" value="quorum_AgrD"/>
    <property type="match status" value="1"/>
</dbReference>
<accession>A0A3A6PL50</accession>
<keyword evidence="2" id="KW-1185">Reference proteome</keyword>
<dbReference type="RefSeq" id="WP_120107251.1">
    <property type="nucleotide sequence ID" value="NZ_QXQB01000001.1"/>
</dbReference>
<dbReference type="InterPro" id="IPR009229">
    <property type="entry name" value="AgrD"/>
</dbReference>
<evidence type="ECO:0000313" key="2">
    <source>
        <dbReference type="Proteomes" id="UP000267798"/>
    </source>
</evidence>
<evidence type="ECO:0000313" key="1">
    <source>
        <dbReference type="EMBL" id="RJX41090.1"/>
    </source>
</evidence>
<dbReference type="Proteomes" id="UP000267798">
    <property type="component" value="Unassembled WGS sequence"/>
</dbReference>
<dbReference type="AlphaFoldDB" id="A0A3A6PL50"/>
<comment type="caution">
    <text evidence="1">The sequence shown here is derived from an EMBL/GenBank/DDBJ whole genome shotgun (WGS) entry which is preliminary data.</text>
</comment>
<gene>
    <name evidence="1" type="ORF">D3P09_03530</name>
</gene>
<organism evidence="1 2">
    <name type="scientific">Paenibacillus pinisoli</name>
    <dbReference type="NCBI Taxonomy" id="1276110"/>
    <lineage>
        <taxon>Bacteria</taxon>
        <taxon>Bacillati</taxon>
        <taxon>Bacillota</taxon>
        <taxon>Bacilli</taxon>
        <taxon>Bacillales</taxon>
        <taxon>Paenibacillaceae</taxon>
        <taxon>Paenibacillus</taxon>
    </lineage>
</organism>
<sequence>MKHTFFAALATVLSVAAVAIIKGPSWVFVHQEDLPEEFLAKIE</sequence>
<dbReference type="EMBL" id="QXQB01000001">
    <property type="protein sequence ID" value="RJX41090.1"/>
    <property type="molecule type" value="Genomic_DNA"/>
</dbReference>
<protein>
    <submittedName>
        <fullName evidence="1">Cyclic lactone autoinducer peptide</fullName>
    </submittedName>
</protein>